<reference evidence="2 3" key="1">
    <citation type="journal article" date="2015" name="Genome Announc.">
        <title>Virulence Factor Genes Detected in the Complete Genome Sequence of Corynebacterium uterequi DSM 45634, Isolated from the Uterus of a Maiden Mare.</title>
        <authorList>
            <person name="Ruckert C."/>
            <person name="Kriete M."/>
            <person name="Jaenicke S."/>
            <person name="Winkler A."/>
            <person name="Tauch A."/>
        </authorList>
    </citation>
    <scope>NUCLEOTIDE SEQUENCE [LARGE SCALE GENOMIC DNA]</scope>
    <source>
        <strain evidence="2 3">DSM 45634</strain>
    </source>
</reference>
<dbReference type="STRING" id="1072256.CUTER_02405"/>
<gene>
    <name evidence="2" type="ORF">CUTER_02405</name>
</gene>
<sequence>MSIIDEINALQRRGVDILRAAHEAVPRELADLTGIPLADARAWVRTAADLLGATRNTRQQADTLADAIRLEHSADTLVMINSYARRVKDPSRRWPLRRELAAIDGDYTTIQRRARQRLEELNRAAEPGTDDAPRARFRHDHERRRTMLSLSVPLETGRRLLASTLALIDDPHPSTEQLGRAFLELLEGDHDLGDITYVRNLIIGLDDAIALEQARTTGADASDILLACDDGTTMTGAEYVNATLAEHGYVGLFSAVDGPINLYHTRRFAEFKQRHLAMLENPVCPWPDCHQPAITSQINHLVEWQHGGGTNPVNLCTACGYHNGVNGLPHRGRLLRHRGRVSWLPPGGGPPRLSEHPANQRGAMNLI</sequence>
<dbReference type="PATRIC" id="fig|1072256.5.peg.476"/>
<feature type="region of interest" description="Disordered" evidence="1">
    <location>
        <begin position="345"/>
        <end position="367"/>
    </location>
</feature>
<dbReference type="InterPro" id="IPR003615">
    <property type="entry name" value="HNH_nuc"/>
</dbReference>
<dbReference type="RefSeq" id="WP_047259077.1">
    <property type="nucleotide sequence ID" value="NZ_CP011546.1"/>
</dbReference>
<dbReference type="EMBL" id="CP011546">
    <property type="protein sequence ID" value="AKK10496.1"/>
    <property type="molecule type" value="Genomic_DNA"/>
</dbReference>
<keyword evidence="3" id="KW-1185">Reference proteome</keyword>
<dbReference type="CDD" id="cd00085">
    <property type="entry name" value="HNHc"/>
    <property type="match status" value="1"/>
</dbReference>
<evidence type="ECO:0000313" key="3">
    <source>
        <dbReference type="Proteomes" id="UP000035548"/>
    </source>
</evidence>
<evidence type="ECO:0000256" key="1">
    <source>
        <dbReference type="SAM" id="MobiDB-lite"/>
    </source>
</evidence>
<dbReference type="AlphaFoldDB" id="A0A0G3HAV7"/>
<evidence type="ECO:0008006" key="4">
    <source>
        <dbReference type="Google" id="ProtNLM"/>
    </source>
</evidence>
<evidence type="ECO:0000313" key="2">
    <source>
        <dbReference type="EMBL" id="AKK10496.1"/>
    </source>
</evidence>
<protein>
    <recommendedName>
        <fullName evidence="4">HNH nuclease domain-containing protein</fullName>
    </recommendedName>
</protein>
<reference evidence="3" key="2">
    <citation type="submission" date="2015-05" db="EMBL/GenBank/DDBJ databases">
        <title>Complete genome sequence of Corynebacterium uterequi DSM 45634, isolated from the uterus of a maiden mare.</title>
        <authorList>
            <person name="Ruckert C."/>
            <person name="Albersmeier A."/>
            <person name="Winkler A."/>
            <person name="Tauch A."/>
        </authorList>
    </citation>
    <scope>NUCLEOTIDE SEQUENCE [LARGE SCALE GENOMIC DNA]</scope>
    <source>
        <strain evidence="3">DSM 45634</strain>
    </source>
</reference>
<feature type="compositionally biased region" description="Basic and acidic residues" evidence="1">
    <location>
        <begin position="131"/>
        <end position="140"/>
    </location>
</feature>
<feature type="region of interest" description="Disordered" evidence="1">
    <location>
        <begin position="121"/>
        <end position="140"/>
    </location>
</feature>
<dbReference type="OrthoDB" id="4412276at2"/>
<name>A0A0G3HAV7_9CORY</name>
<accession>A0A0G3HAV7</accession>
<dbReference type="KEGG" id="cut:CUTER_02405"/>
<dbReference type="Proteomes" id="UP000035548">
    <property type="component" value="Chromosome"/>
</dbReference>
<proteinExistence type="predicted"/>
<organism evidence="2 3">
    <name type="scientific">Corynebacterium uterequi</name>
    <dbReference type="NCBI Taxonomy" id="1072256"/>
    <lineage>
        <taxon>Bacteria</taxon>
        <taxon>Bacillati</taxon>
        <taxon>Actinomycetota</taxon>
        <taxon>Actinomycetes</taxon>
        <taxon>Mycobacteriales</taxon>
        <taxon>Corynebacteriaceae</taxon>
        <taxon>Corynebacterium</taxon>
    </lineage>
</organism>